<dbReference type="Gene3D" id="2.120.10.80">
    <property type="entry name" value="Kelch-type beta propeller"/>
    <property type="match status" value="1"/>
</dbReference>
<sequence>MHSMLNRRCRLGVAALNGKLYACGGYDGTSFLRSVEVYDPITDTWSLVTPMNCKRSRVALAANMGKLWAIGGYDGETNLSTVEVYDPEADEWSFEPSMCAHSGGVGAGVIRKQ</sequence>
<dbReference type="PANTHER" id="PTHR45972:SF4">
    <property type="entry name" value="KELCH REPEAT-CONTAINING PROTEIN"/>
    <property type="match status" value="1"/>
</dbReference>
<comment type="caution">
    <text evidence="3">The sequence shown here is derived from an EMBL/GenBank/DDBJ whole genome shotgun (WGS) entry which is preliminary data.</text>
</comment>
<evidence type="ECO:0000313" key="4">
    <source>
        <dbReference type="Proteomes" id="UP000606786"/>
    </source>
</evidence>
<dbReference type="OrthoDB" id="45365at2759"/>
<dbReference type="PANTHER" id="PTHR45972">
    <property type="entry name" value="BTB_2 DOMAIN-CONTAINING PROTEIN"/>
    <property type="match status" value="1"/>
</dbReference>
<organism evidence="3 4">
    <name type="scientific">Ceratitis capitata</name>
    <name type="common">Mediterranean fruit fly</name>
    <name type="synonym">Tephritis capitata</name>
    <dbReference type="NCBI Taxonomy" id="7213"/>
    <lineage>
        <taxon>Eukaryota</taxon>
        <taxon>Metazoa</taxon>
        <taxon>Ecdysozoa</taxon>
        <taxon>Arthropoda</taxon>
        <taxon>Hexapoda</taxon>
        <taxon>Insecta</taxon>
        <taxon>Pterygota</taxon>
        <taxon>Neoptera</taxon>
        <taxon>Endopterygota</taxon>
        <taxon>Diptera</taxon>
        <taxon>Brachycera</taxon>
        <taxon>Muscomorpha</taxon>
        <taxon>Tephritoidea</taxon>
        <taxon>Tephritidae</taxon>
        <taxon>Ceratitis</taxon>
        <taxon>Ceratitis</taxon>
    </lineage>
</organism>
<keyword evidence="2" id="KW-0677">Repeat</keyword>
<dbReference type="PRINTS" id="PR00501">
    <property type="entry name" value="KELCHREPEAT"/>
</dbReference>
<reference evidence="3" key="1">
    <citation type="submission" date="2020-11" db="EMBL/GenBank/DDBJ databases">
        <authorList>
            <person name="Whitehead M."/>
        </authorList>
    </citation>
    <scope>NUCLEOTIDE SEQUENCE</scope>
    <source>
        <strain evidence="3">EGII</strain>
    </source>
</reference>
<dbReference type="InterPro" id="IPR015915">
    <property type="entry name" value="Kelch-typ_b-propeller"/>
</dbReference>
<protein>
    <submittedName>
        <fullName evidence="3">(Mediterranean fruit fly) hypothetical protein</fullName>
    </submittedName>
</protein>
<dbReference type="InterPro" id="IPR006652">
    <property type="entry name" value="Kelch_1"/>
</dbReference>
<evidence type="ECO:0000313" key="3">
    <source>
        <dbReference type="EMBL" id="CAD6996490.1"/>
    </source>
</evidence>
<name>A0A811UD22_CERCA</name>
<dbReference type="InterPro" id="IPR052310">
    <property type="entry name" value="Kelch/BTB_domain_protein"/>
</dbReference>
<proteinExistence type="predicted"/>
<dbReference type="EMBL" id="CAJHJT010000001">
    <property type="protein sequence ID" value="CAD6996490.1"/>
    <property type="molecule type" value="Genomic_DNA"/>
</dbReference>
<dbReference type="SMART" id="SM00612">
    <property type="entry name" value="Kelch"/>
    <property type="match status" value="2"/>
</dbReference>
<dbReference type="Pfam" id="PF01344">
    <property type="entry name" value="Kelch_1"/>
    <property type="match status" value="2"/>
</dbReference>
<dbReference type="AlphaFoldDB" id="A0A811UD22"/>
<evidence type="ECO:0000256" key="1">
    <source>
        <dbReference type="ARBA" id="ARBA00022441"/>
    </source>
</evidence>
<dbReference type="Proteomes" id="UP000606786">
    <property type="component" value="Unassembled WGS sequence"/>
</dbReference>
<accession>A0A811UD22</accession>
<gene>
    <name evidence="3" type="ORF">CCAP1982_LOCUS5159</name>
</gene>
<keyword evidence="1" id="KW-0880">Kelch repeat</keyword>
<dbReference type="SUPFAM" id="SSF117281">
    <property type="entry name" value="Kelch motif"/>
    <property type="match status" value="1"/>
</dbReference>
<evidence type="ECO:0000256" key="2">
    <source>
        <dbReference type="ARBA" id="ARBA00022737"/>
    </source>
</evidence>
<keyword evidence="4" id="KW-1185">Reference proteome</keyword>